<evidence type="ECO:0000256" key="5">
    <source>
        <dbReference type="ARBA" id="ARBA00023136"/>
    </source>
</evidence>
<evidence type="ECO:0000313" key="10">
    <source>
        <dbReference type="EMBL" id="CAL7944852.1"/>
    </source>
</evidence>
<comment type="caution">
    <text evidence="10">The sequence shown here is derived from an EMBL/GenBank/DDBJ whole genome shotgun (WGS) entry which is preliminary data.</text>
</comment>
<organism evidence="10 11">
    <name type="scientific">Xylocopa violacea</name>
    <name type="common">Violet carpenter bee</name>
    <name type="synonym">Apis violacea</name>
    <dbReference type="NCBI Taxonomy" id="135666"/>
    <lineage>
        <taxon>Eukaryota</taxon>
        <taxon>Metazoa</taxon>
        <taxon>Ecdysozoa</taxon>
        <taxon>Arthropoda</taxon>
        <taxon>Hexapoda</taxon>
        <taxon>Insecta</taxon>
        <taxon>Pterygota</taxon>
        <taxon>Neoptera</taxon>
        <taxon>Endopterygota</taxon>
        <taxon>Hymenoptera</taxon>
        <taxon>Apocrita</taxon>
        <taxon>Aculeata</taxon>
        <taxon>Apoidea</taxon>
        <taxon>Anthophila</taxon>
        <taxon>Apidae</taxon>
        <taxon>Xylocopa</taxon>
        <taxon>Xylocopa</taxon>
    </lineage>
</organism>
<keyword evidence="3 8" id="KW-0812">Transmembrane</keyword>
<comment type="subcellular location">
    <subcellularLocation>
        <location evidence="1">Cell membrane</location>
        <topology evidence="1">Multi-pass membrane protein</topology>
    </subcellularLocation>
</comment>
<feature type="transmembrane region" description="Helical" evidence="8">
    <location>
        <begin position="579"/>
        <end position="604"/>
    </location>
</feature>
<keyword evidence="11" id="KW-1185">Reference proteome</keyword>
<protein>
    <recommendedName>
        <fullName evidence="9">Ionotropic receptor 75a N-terminal domain-containing protein</fullName>
    </recommendedName>
</protein>
<feature type="domain" description="Ionotropic receptor 75a N-terminal" evidence="9">
    <location>
        <begin position="20"/>
        <end position="204"/>
    </location>
</feature>
<keyword evidence="6" id="KW-0675">Receptor</keyword>
<feature type="transmembrane region" description="Helical" evidence="8">
    <location>
        <begin position="331"/>
        <end position="349"/>
    </location>
</feature>
<keyword evidence="2" id="KW-1003">Cell membrane</keyword>
<evidence type="ECO:0000259" key="9">
    <source>
        <dbReference type="Pfam" id="PF24576"/>
    </source>
</evidence>
<evidence type="ECO:0000313" key="11">
    <source>
        <dbReference type="Proteomes" id="UP001642520"/>
    </source>
</evidence>
<dbReference type="InterPro" id="IPR057074">
    <property type="entry name" value="IR75A_N"/>
</dbReference>
<dbReference type="InterPro" id="IPR052192">
    <property type="entry name" value="Insect_Ionotropic_Sensory_Rcpt"/>
</dbReference>
<dbReference type="EMBL" id="CAXAJV020001293">
    <property type="protein sequence ID" value="CAL7944852.1"/>
    <property type="molecule type" value="Genomic_DNA"/>
</dbReference>
<name>A0ABP1NWV9_XYLVO</name>
<feature type="transmembrane region" description="Helical" evidence="8">
    <location>
        <begin position="388"/>
        <end position="404"/>
    </location>
</feature>
<accession>A0ABP1NWV9</accession>
<evidence type="ECO:0000256" key="4">
    <source>
        <dbReference type="ARBA" id="ARBA00022989"/>
    </source>
</evidence>
<gene>
    <name evidence="10" type="ORF">XYLVIOL_LOCUS6888</name>
</gene>
<evidence type="ECO:0000256" key="8">
    <source>
        <dbReference type="SAM" id="Phobius"/>
    </source>
</evidence>
<dbReference type="PANTHER" id="PTHR42643:SF32">
    <property type="entry name" value="IONOTROPIC RECEPTOR 31A, ISOFORM C-RELATED"/>
    <property type="match status" value="1"/>
</dbReference>
<dbReference type="Pfam" id="PF24576">
    <property type="entry name" value="IR75A_N"/>
    <property type="match status" value="1"/>
</dbReference>
<dbReference type="SUPFAM" id="SSF53850">
    <property type="entry name" value="Periplasmic binding protein-like II"/>
    <property type="match status" value="1"/>
</dbReference>
<evidence type="ECO:0000256" key="2">
    <source>
        <dbReference type="ARBA" id="ARBA00022475"/>
    </source>
</evidence>
<proteinExistence type="predicted"/>
<keyword evidence="7" id="KW-0325">Glycoprotein</keyword>
<dbReference type="Proteomes" id="UP001642520">
    <property type="component" value="Unassembled WGS sequence"/>
</dbReference>
<evidence type="ECO:0000256" key="6">
    <source>
        <dbReference type="ARBA" id="ARBA00023170"/>
    </source>
</evidence>
<dbReference type="PANTHER" id="PTHR42643">
    <property type="entry name" value="IONOTROPIC RECEPTOR 20A-RELATED"/>
    <property type="match status" value="1"/>
</dbReference>
<keyword evidence="4 8" id="KW-1133">Transmembrane helix</keyword>
<reference evidence="10 11" key="1">
    <citation type="submission" date="2024-08" db="EMBL/GenBank/DDBJ databases">
        <authorList>
            <person name="Will J Nash"/>
            <person name="Angela Man"/>
            <person name="Seanna McTaggart"/>
            <person name="Kendall Baker"/>
            <person name="Tom Barker"/>
            <person name="Leah Catchpole"/>
            <person name="Alex Durrant"/>
            <person name="Karim Gharbi"/>
            <person name="Naomi Irish"/>
            <person name="Gemy Kaithakottil"/>
            <person name="Debby Ku"/>
            <person name="Aaliyah Providence"/>
            <person name="Felix Shaw"/>
            <person name="David Swarbreck"/>
            <person name="Chris Watkins"/>
            <person name="Ann M. McCartney"/>
            <person name="Giulio Formenti"/>
            <person name="Alice Mouton"/>
            <person name="Noel Vella"/>
            <person name="Bjorn M von Reumont"/>
            <person name="Adriana Vella"/>
            <person name="Wilfried Haerty"/>
        </authorList>
    </citation>
    <scope>NUCLEOTIDE SEQUENCE [LARGE SCALE GENOMIC DNA]</scope>
</reference>
<evidence type="ECO:0000256" key="1">
    <source>
        <dbReference type="ARBA" id="ARBA00004651"/>
    </source>
</evidence>
<sequence length="647" mass="75095">MEIHFRNLFSLQLIVALYAYNTDIIRDYFIFKNVTRVAGFSCGEIEDDFRLIKLLNDIGIAVSINQLRSTIDIPRFLHTNYSKLGAFLDLQCQIADEDVVKLFNETTSHYMFGHLHQWLILEDNMDHAIQLINENAFSITTDVVIAVPRDDDYILYDLYNHCKRCGGLLNITEIGTWSRNDGLRITLRTDKFSRRWNYHRMKIRIAGYVVAKPKGQDLIEYLQEKNSVQTDNWGKFGYSIIIRIAEMFNFTLEVIELNHWGKNDSNGPLMAGLRQDLYDIGFYPSILTIERLNFADVILQIFPARTCFLFRTVPSVNIDTNGIFRPFVKNVWYMILLLSIIIIFALWTVLKLESNVPDSDYGTTVLITIAAVCQQGLPFFGNKVSSRVVFLQTMIFGLLVYNYYSAAIVSSRLNAPLDKMNDSLYSLIKSGMKIAAYKTVYFNILLHSTSPDVQYFKKHWDTIPEKKRFCSMHEGIQAITEPGFAYHADPMNAYPFIERIFDRQMICQLTEVHLLRPSTLGLWSSRGSHFNEIVKIGLIRISTSGIRKREVIRWNYRKPYCNKDKLYVSTVTIHETMPVILLLFFGIIFSVIICFIENVVFGMLQEKQERMAKLENRVNKLDRKVVIPANKKKYNISKLKSFSIKYK</sequence>
<keyword evidence="5 8" id="KW-0472">Membrane</keyword>
<dbReference type="Gene3D" id="1.10.287.70">
    <property type="match status" value="1"/>
</dbReference>
<evidence type="ECO:0000256" key="3">
    <source>
        <dbReference type="ARBA" id="ARBA00022692"/>
    </source>
</evidence>
<evidence type="ECO:0000256" key="7">
    <source>
        <dbReference type="ARBA" id="ARBA00023180"/>
    </source>
</evidence>